<protein>
    <submittedName>
        <fullName evidence="1">Uncharacterized protein</fullName>
    </submittedName>
</protein>
<dbReference type="Proteomes" id="UP000204179">
    <property type="component" value="Segment"/>
</dbReference>
<evidence type="ECO:0000313" key="1">
    <source>
        <dbReference type="EMBL" id="AKY02137.1"/>
    </source>
</evidence>
<sequence>MQRYWITLISGDYGYLFAEKKPLPGTWVTIWVENIDGSKHEVYGRVSRVW</sequence>
<dbReference type="KEGG" id="vg:26518681"/>
<evidence type="ECO:0000313" key="2">
    <source>
        <dbReference type="Proteomes" id="UP000204179"/>
    </source>
</evidence>
<dbReference type="GeneID" id="26518681"/>
<dbReference type="EMBL" id="KT239446">
    <property type="protein sequence ID" value="AKY02137.1"/>
    <property type="molecule type" value="Genomic_DNA"/>
</dbReference>
<proteinExistence type="predicted"/>
<organism evidence="1 2">
    <name type="scientific">Klebsiella phage JD18</name>
    <dbReference type="NCBI Taxonomy" id="1698360"/>
    <lineage>
        <taxon>Viruses</taxon>
        <taxon>Duplodnaviria</taxon>
        <taxon>Heunggongvirae</taxon>
        <taxon>Uroviricota</taxon>
        <taxon>Caudoviricetes</taxon>
        <taxon>Pantevenvirales</taxon>
        <taxon>Straboviridae</taxon>
        <taxon>Tevenvirinae</taxon>
        <taxon>Jiaodavirus</taxon>
        <taxon>Jiaodavirus jd18</taxon>
    </lineage>
</organism>
<keyword evidence="2" id="KW-1185">Reference proteome</keyword>
<accession>A0A0K1Y558</accession>
<dbReference type="RefSeq" id="YP_009190847.1">
    <property type="nucleotide sequence ID" value="NC_028686.1"/>
</dbReference>
<reference evidence="1 2" key="1">
    <citation type="submission" date="2015-07" db="EMBL/GenBank/DDBJ databases">
        <title>Isolation and characterization of JD18-a novel lytic bacteriophage for Klebsiella pneumoniae.</title>
        <authorList>
            <person name="Fan J."/>
            <person name="Zhang X."/>
            <person name="Guo X."/>
            <person name="He P."/>
            <person name="Zhang Y."/>
        </authorList>
    </citation>
    <scope>NUCLEOTIDE SEQUENCE [LARGE SCALE GENOMIC DNA]</scope>
</reference>
<name>A0A0K1Y558_9CAUD</name>
<gene>
    <name evidence="1" type="ORF">JD18_266</name>
</gene>